<reference evidence="2" key="2">
    <citation type="submission" date="2015-06" db="UniProtKB">
        <authorList>
            <consortium name="EnsemblMetazoa"/>
        </authorList>
    </citation>
    <scope>IDENTIFICATION</scope>
</reference>
<evidence type="ECO:0008006" key="4">
    <source>
        <dbReference type="Google" id="ProtNLM"/>
    </source>
</evidence>
<feature type="transmembrane region" description="Helical" evidence="1">
    <location>
        <begin position="99"/>
        <end position="118"/>
    </location>
</feature>
<dbReference type="Proteomes" id="UP000015104">
    <property type="component" value="Unassembled WGS sequence"/>
</dbReference>
<dbReference type="KEGG" id="tut:107363534"/>
<evidence type="ECO:0000313" key="2">
    <source>
        <dbReference type="EnsemblMetazoa" id="tetur10g02840.1"/>
    </source>
</evidence>
<evidence type="ECO:0000313" key="3">
    <source>
        <dbReference type="Proteomes" id="UP000015104"/>
    </source>
</evidence>
<gene>
    <name evidence="2" type="primary">107363534</name>
</gene>
<feature type="transmembrane region" description="Helical" evidence="1">
    <location>
        <begin position="284"/>
        <end position="306"/>
    </location>
</feature>
<sequence>MAGKTDENYFHRWLALKSTKEKSVDLLNAFEMSGYRWFSTIRGYKQVKPITRKHYIIGLTIDFLGLITVLRGFLIILIPNSTIRILLGDLFVGSPAEEIQVSLITMLFTLSSGLKYNGFLVERKGPIRVYQILYHEIRVSKFDRKQFMLTREDDSSLRKGWYLFGRFYFIATPLTCLGIAGWLIFAFTVNPINYSNPVNLIATSFWTILTSIIFTLGAYSTIWLYCHNTMFIPFVTLSLNSVQKLGKSIMGHKKTAQGDILKYFAQQNRIYNFIHLCTTDLGTIISYGVLIVSATADFAMFTSIFIGTGSDLFDYIILSVGIMSFGAIVGINVFSAFTTHRIALCNSVNYQLARRCKLDLQSSIKLLATCERINTAPIGFTLSGIAIMDSEHLLLYLLENAGLMLMFITNFNKATVN</sequence>
<dbReference type="EMBL" id="CAEY01000036">
    <property type="status" value="NOT_ANNOTATED_CDS"/>
    <property type="molecule type" value="Genomic_DNA"/>
</dbReference>
<dbReference type="AlphaFoldDB" id="T1KFE6"/>
<keyword evidence="1" id="KW-0472">Membrane</keyword>
<keyword evidence="3" id="KW-1185">Reference proteome</keyword>
<reference evidence="3" key="1">
    <citation type="submission" date="2011-08" db="EMBL/GenBank/DDBJ databases">
        <authorList>
            <person name="Rombauts S."/>
        </authorList>
    </citation>
    <scope>NUCLEOTIDE SEQUENCE</scope>
    <source>
        <strain evidence="3">London</strain>
    </source>
</reference>
<feature type="transmembrane region" description="Helical" evidence="1">
    <location>
        <begin position="312"/>
        <end position="334"/>
    </location>
</feature>
<accession>T1KFE6</accession>
<proteinExistence type="predicted"/>
<protein>
    <recommendedName>
        <fullName evidence="4">Gustatory receptor</fullName>
    </recommendedName>
</protein>
<dbReference type="EnsemblMetazoa" id="tetur10g02840.1">
    <property type="protein sequence ID" value="tetur10g02840.1"/>
    <property type="gene ID" value="tetur10g02840"/>
</dbReference>
<dbReference type="HOGENOM" id="CLU_607400_0_0_1"/>
<name>T1KFE6_TETUR</name>
<dbReference type="OMA" id="TCERINT"/>
<dbReference type="OrthoDB" id="10387894at2759"/>
<feature type="transmembrane region" description="Helical" evidence="1">
    <location>
        <begin position="55"/>
        <end position="79"/>
    </location>
</feature>
<evidence type="ECO:0000256" key="1">
    <source>
        <dbReference type="SAM" id="Phobius"/>
    </source>
</evidence>
<feature type="transmembrane region" description="Helical" evidence="1">
    <location>
        <begin position="167"/>
        <end position="185"/>
    </location>
</feature>
<organism evidence="2 3">
    <name type="scientific">Tetranychus urticae</name>
    <name type="common">Two-spotted spider mite</name>
    <dbReference type="NCBI Taxonomy" id="32264"/>
    <lineage>
        <taxon>Eukaryota</taxon>
        <taxon>Metazoa</taxon>
        <taxon>Ecdysozoa</taxon>
        <taxon>Arthropoda</taxon>
        <taxon>Chelicerata</taxon>
        <taxon>Arachnida</taxon>
        <taxon>Acari</taxon>
        <taxon>Acariformes</taxon>
        <taxon>Trombidiformes</taxon>
        <taxon>Prostigmata</taxon>
        <taxon>Eleutherengona</taxon>
        <taxon>Raphignathae</taxon>
        <taxon>Tetranychoidea</taxon>
        <taxon>Tetranychidae</taxon>
        <taxon>Tetranychus</taxon>
    </lineage>
</organism>
<keyword evidence="1" id="KW-0812">Transmembrane</keyword>
<keyword evidence="1" id="KW-1133">Transmembrane helix</keyword>
<feature type="transmembrane region" description="Helical" evidence="1">
    <location>
        <begin position="205"/>
        <end position="226"/>
    </location>
</feature>